<dbReference type="GO" id="GO:0005524">
    <property type="term" value="F:ATP binding"/>
    <property type="evidence" value="ECO:0007669"/>
    <property type="project" value="InterPro"/>
</dbReference>
<reference evidence="3 4" key="1">
    <citation type="submission" date="2020-12" db="EMBL/GenBank/DDBJ databases">
        <title>Concerted genomic and epigenomic changes stabilize Arabidopsis allopolyploids.</title>
        <authorList>
            <person name="Chen Z."/>
        </authorList>
    </citation>
    <scope>NUCLEOTIDE SEQUENCE [LARGE SCALE GENOMIC DNA]</scope>
    <source>
        <strain evidence="3">Allo738</strain>
        <tissue evidence="3">Leaf</tissue>
    </source>
</reference>
<dbReference type="PANTHER" id="PTHR48011">
    <property type="entry name" value="CCR4-NOT TRANSCRIPTIONAL COMPLEX SUBUNIT CAF120-RELATED"/>
    <property type="match status" value="1"/>
</dbReference>
<accession>A0A8T1ZNV0</accession>
<dbReference type="PANTHER" id="PTHR48011:SF53">
    <property type="entry name" value="PROTEIN KINASE SUPERFAMILY PROTEIN"/>
    <property type="match status" value="1"/>
</dbReference>
<sequence>MIKSKILFVVFFYGHEVTVEKDEKNPLLEKMYYNTLNEYCSGRNLAKHIERNREKVPEDDVKSFASEILVGLKYLHEEKIIHSDIKPKNTLLAFENNRFAKIVGFGKAIKKGSVEYGDGLGHRRGTSWFLSPEVMMGMVLDYGADVWAFGCNVLEMLTGERVWSEFGKLDWGGWKTLIGKSGIVPHIPDYLSEKAKDFLTKCLERDPAKRWSVDSLLKHEFLKWIDEEEEEEIYEEEEEEEEAYEEDYFYDVIGDVDVEYEANLEAEAAFEEEEAIEIDEEYPIKDSEDDL</sequence>
<dbReference type="InterPro" id="IPR052751">
    <property type="entry name" value="Plant_MAPKKK"/>
</dbReference>
<dbReference type="InterPro" id="IPR008271">
    <property type="entry name" value="Ser/Thr_kinase_AS"/>
</dbReference>
<gene>
    <name evidence="3" type="ORF">ISN45_Aa05g014220</name>
</gene>
<feature type="compositionally biased region" description="Acidic residues" evidence="1">
    <location>
        <begin position="271"/>
        <end position="281"/>
    </location>
</feature>
<dbReference type="PROSITE" id="PS00108">
    <property type="entry name" value="PROTEIN_KINASE_ST"/>
    <property type="match status" value="1"/>
</dbReference>
<dbReference type="InterPro" id="IPR000719">
    <property type="entry name" value="Prot_kinase_dom"/>
</dbReference>
<organism evidence="3 4">
    <name type="scientific">Arabidopsis thaliana x Arabidopsis arenosa</name>
    <dbReference type="NCBI Taxonomy" id="1240361"/>
    <lineage>
        <taxon>Eukaryota</taxon>
        <taxon>Viridiplantae</taxon>
        <taxon>Streptophyta</taxon>
        <taxon>Embryophyta</taxon>
        <taxon>Tracheophyta</taxon>
        <taxon>Spermatophyta</taxon>
        <taxon>Magnoliopsida</taxon>
        <taxon>eudicotyledons</taxon>
        <taxon>Gunneridae</taxon>
        <taxon>Pentapetalae</taxon>
        <taxon>rosids</taxon>
        <taxon>malvids</taxon>
        <taxon>Brassicales</taxon>
        <taxon>Brassicaceae</taxon>
        <taxon>Camelineae</taxon>
        <taxon>Arabidopsis</taxon>
    </lineage>
</organism>
<dbReference type="GO" id="GO:0007165">
    <property type="term" value="P:signal transduction"/>
    <property type="evidence" value="ECO:0007669"/>
    <property type="project" value="TreeGrafter"/>
</dbReference>
<feature type="region of interest" description="Disordered" evidence="1">
    <location>
        <begin position="271"/>
        <end position="291"/>
    </location>
</feature>
<name>A0A8T1ZNV0_9BRAS</name>
<dbReference type="Pfam" id="PF00069">
    <property type="entry name" value="Pkinase"/>
    <property type="match status" value="1"/>
</dbReference>
<dbReference type="PROSITE" id="PS50011">
    <property type="entry name" value="PROTEIN_KINASE_DOM"/>
    <property type="match status" value="1"/>
</dbReference>
<feature type="compositionally biased region" description="Basic and acidic residues" evidence="1">
    <location>
        <begin position="282"/>
        <end position="291"/>
    </location>
</feature>
<feature type="domain" description="Protein kinase" evidence="2">
    <location>
        <begin position="1"/>
        <end position="222"/>
    </location>
</feature>
<keyword evidence="3" id="KW-0808">Transferase</keyword>
<dbReference type="SMART" id="SM00220">
    <property type="entry name" value="S_TKc"/>
    <property type="match status" value="1"/>
</dbReference>
<evidence type="ECO:0000259" key="2">
    <source>
        <dbReference type="PROSITE" id="PS50011"/>
    </source>
</evidence>
<dbReference type="Proteomes" id="UP000694240">
    <property type="component" value="Chromosome 10"/>
</dbReference>
<dbReference type="EMBL" id="JAEFBK010000010">
    <property type="protein sequence ID" value="KAG7559850.1"/>
    <property type="molecule type" value="Genomic_DNA"/>
</dbReference>
<comment type="caution">
    <text evidence="3">The sequence shown here is derived from an EMBL/GenBank/DDBJ whole genome shotgun (WGS) entry which is preliminary data.</text>
</comment>
<proteinExistence type="predicted"/>
<evidence type="ECO:0000313" key="3">
    <source>
        <dbReference type="EMBL" id="KAG7559850.1"/>
    </source>
</evidence>
<evidence type="ECO:0000256" key="1">
    <source>
        <dbReference type="SAM" id="MobiDB-lite"/>
    </source>
</evidence>
<dbReference type="AlphaFoldDB" id="A0A8T1ZNV0"/>
<keyword evidence="3" id="KW-0418">Kinase</keyword>
<keyword evidence="4" id="KW-1185">Reference proteome</keyword>
<protein>
    <submittedName>
        <fullName evidence="3">Protein kinase domain</fullName>
    </submittedName>
</protein>
<evidence type="ECO:0000313" key="4">
    <source>
        <dbReference type="Proteomes" id="UP000694240"/>
    </source>
</evidence>
<dbReference type="GO" id="GO:0004672">
    <property type="term" value="F:protein kinase activity"/>
    <property type="evidence" value="ECO:0007669"/>
    <property type="project" value="InterPro"/>
</dbReference>